<dbReference type="OrthoDB" id="10562193at2759"/>
<accession>A0A3M7P7I0</accession>
<feature type="non-terminal residue" evidence="1">
    <location>
        <position position="231"/>
    </location>
</feature>
<dbReference type="EMBL" id="REGN01012829">
    <property type="protein sequence ID" value="RMZ94750.1"/>
    <property type="molecule type" value="Genomic_DNA"/>
</dbReference>
<organism evidence="1 2">
    <name type="scientific">Brachionus plicatilis</name>
    <name type="common">Marine rotifer</name>
    <name type="synonym">Brachionus muelleri</name>
    <dbReference type="NCBI Taxonomy" id="10195"/>
    <lineage>
        <taxon>Eukaryota</taxon>
        <taxon>Metazoa</taxon>
        <taxon>Spiralia</taxon>
        <taxon>Gnathifera</taxon>
        <taxon>Rotifera</taxon>
        <taxon>Eurotatoria</taxon>
        <taxon>Monogononta</taxon>
        <taxon>Pseudotrocha</taxon>
        <taxon>Ploima</taxon>
        <taxon>Brachionidae</taxon>
        <taxon>Brachionus</taxon>
    </lineage>
</organism>
<evidence type="ECO:0000313" key="1">
    <source>
        <dbReference type="EMBL" id="RMZ94750.1"/>
    </source>
</evidence>
<dbReference type="Proteomes" id="UP000276133">
    <property type="component" value="Unassembled WGS sequence"/>
</dbReference>
<keyword evidence="2" id="KW-1185">Reference proteome</keyword>
<dbReference type="AlphaFoldDB" id="A0A3M7P7I0"/>
<protein>
    <submittedName>
        <fullName evidence="1">Uncharacterized protein</fullName>
    </submittedName>
</protein>
<comment type="caution">
    <text evidence="1">The sequence shown here is derived from an EMBL/GenBank/DDBJ whole genome shotgun (WGS) entry which is preliminary data.</text>
</comment>
<name>A0A3M7P7I0_BRAPC</name>
<reference evidence="1 2" key="1">
    <citation type="journal article" date="2018" name="Sci. Rep.">
        <title>Genomic signatures of local adaptation to the degree of environmental predictability in rotifers.</title>
        <authorList>
            <person name="Franch-Gras L."/>
            <person name="Hahn C."/>
            <person name="Garcia-Roger E.M."/>
            <person name="Carmona M.J."/>
            <person name="Serra M."/>
            <person name="Gomez A."/>
        </authorList>
    </citation>
    <scope>NUCLEOTIDE SEQUENCE [LARGE SCALE GENOMIC DNA]</scope>
    <source>
        <strain evidence="1">HYR1</strain>
    </source>
</reference>
<proteinExistence type="predicted"/>
<gene>
    <name evidence="1" type="ORF">BpHYR1_024155</name>
</gene>
<sequence>MNKLKIFPLKNNEEVFSLIFLCLKLDLDYEKETLTEDFNAEFDHNLQPENVTPILLKLCYYNELNFGNILMKFRQLTCRLKSRQKYVCPPVKKCLKCQNSLSSKEVKNAITYTTKVSEVMKFIKTQCSDCCIIYENDRYLIKGEKFFYTQSFSNRLFRFADAYNDQHRDRSVKPLCRKRLIVFDGNQKCRRLRCLAQNDDGFLCDEAPDLENYFCSGHKNFNIKSISGVQP</sequence>
<evidence type="ECO:0000313" key="2">
    <source>
        <dbReference type="Proteomes" id="UP000276133"/>
    </source>
</evidence>